<accession>A0ABT9VIT4</accession>
<evidence type="ECO:0000256" key="1">
    <source>
        <dbReference type="ARBA" id="ARBA00023172"/>
    </source>
</evidence>
<evidence type="ECO:0000313" key="3">
    <source>
        <dbReference type="EMBL" id="MDQ0160870.1"/>
    </source>
</evidence>
<dbReference type="PROSITE" id="PS51898">
    <property type="entry name" value="TYR_RECOMBINASE"/>
    <property type="match status" value="1"/>
</dbReference>
<evidence type="ECO:0000313" key="4">
    <source>
        <dbReference type="Proteomes" id="UP001224359"/>
    </source>
</evidence>
<proteinExistence type="predicted"/>
<sequence>MASIIKQVKESVEKMDKIGVSKRELRLNGQKPEIHSYKQKEHTLSAGYNFAKWVRNEYNVKKLHQLTPEHYEKYIRHLENRGRSKGHLRNIETALKFVERGFQKLSEEFGKEKITFTAEKRLIAPAKRTENIQDRSYSNFEIEQVIPKMSDNMQKAVTLMRELGLRSEEVSKIRVEHIEGGRLLISQGEGITKGGRHRLIEIPNKLNNEIEKMLEGKNETDRLVPIRSDSIRKMNNEAFRRAGLETDGRGCHGYRYAYAYKRVKELMNSKEQKMLSQVLKRYGEGKNADYGVHNKGVYNDMKEKMDLIHSELGHGKNRFDLAFRYMNSLKEV</sequence>
<keyword evidence="1" id="KW-0233">DNA recombination</keyword>
<dbReference type="SUPFAM" id="SSF56349">
    <property type="entry name" value="DNA breaking-rejoining enzymes"/>
    <property type="match status" value="1"/>
</dbReference>
<dbReference type="InterPro" id="IPR011010">
    <property type="entry name" value="DNA_brk_join_enz"/>
</dbReference>
<name>A0ABT9VIT4_9BACI</name>
<protein>
    <submittedName>
        <fullName evidence="3">Integrase/recombinase XerD</fullName>
    </submittedName>
</protein>
<keyword evidence="4" id="KW-1185">Reference proteome</keyword>
<feature type="domain" description="Tyr recombinase" evidence="2">
    <location>
        <begin position="132"/>
        <end position="306"/>
    </location>
</feature>
<reference evidence="3 4" key="1">
    <citation type="submission" date="2023-07" db="EMBL/GenBank/DDBJ databases">
        <title>Genomic Encyclopedia of Type Strains, Phase IV (KMG-IV): sequencing the most valuable type-strain genomes for metagenomic binning, comparative biology and taxonomic classification.</title>
        <authorList>
            <person name="Goeker M."/>
        </authorList>
    </citation>
    <scope>NUCLEOTIDE SEQUENCE [LARGE SCALE GENOMIC DNA]</scope>
    <source>
        <strain evidence="3 4">DSM 16460</strain>
    </source>
</reference>
<evidence type="ECO:0000259" key="2">
    <source>
        <dbReference type="PROSITE" id="PS51898"/>
    </source>
</evidence>
<organism evidence="3 4">
    <name type="scientific">Alkalibacillus salilacus</name>
    <dbReference type="NCBI Taxonomy" id="284582"/>
    <lineage>
        <taxon>Bacteria</taxon>
        <taxon>Bacillati</taxon>
        <taxon>Bacillota</taxon>
        <taxon>Bacilli</taxon>
        <taxon>Bacillales</taxon>
        <taxon>Bacillaceae</taxon>
        <taxon>Alkalibacillus</taxon>
    </lineage>
</organism>
<dbReference type="EMBL" id="JAUSTQ010000021">
    <property type="protein sequence ID" value="MDQ0160870.1"/>
    <property type="molecule type" value="Genomic_DNA"/>
</dbReference>
<dbReference type="InterPro" id="IPR002104">
    <property type="entry name" value="Integrase_catalytic"/>
</dbReference>
<dbReference type="RefSeq" id="WP_306978418.1">
    <property type="nucleotide sequence ID" value="NZ_JAUSTQ010000021.1"/>
</dbReference>
<comment type="caution">
    <text evidence="3">The sequence shown here is derived from an EMBL/GenBank/DDBJ whole genome shotgun (WGS) entry which is preliminary data.</text>
</comment>
<dbReference type="InterPro" id="IPR013762">
    <property type="entry name" value="Integrase-like_cat_sf"/>
</dbReference>
<gene>
    <name evidence="3" type="ORF">J2S77_002877</name>
</gene>
<dbReference type="Proteomes" id="UP001224359">
    <property type="component" value="Unassembled WGS sequence"/>
</dbReference>
<dbReference type="Gene3D" id="1.10.443.10">
    <property type="entry name" value="Intergrase catalytic core"/>
    <property type="match status" value="1"/>
</dbReference>